<evidence type="ECO:0000259" key="2">
    <source>
        <dbReference type="Pfam" id="PF01551"/>
    </source>
</evidence>
<dbReference type="InterPro" id="IPR016047">
    <property type="entry name" value="M23ase_b-sheet_dom"/>
</dbReference>
<keyword evidence="4" id="KW-1185">Reference proteome</keyword>
<comment type="caution">
    <text evidence="3">The sequence shown here is derived from an EMBL/GenBank/DDBJ whole genome shotgun (WGS) entry which is preliminary data.</text>
</comment>
<dbReference type="Proteomes" id="UP000530424">
    <property type="component" value="Unassembled WGS sequence"/>
</dbReference>
<feature type="domain" description="M23ase beta-sheet core" evidence="2">
    <location>
        <begin position="95"/>
        <end position="190"/>
    </location>
</feature>
<feature type="chain" id="PRO_5032316752" evidence="1">
    <location>
        <begin position="35"/>
        <end position="201"/>
    </location>
</feature>
<dbReference type="AlphaFoldDB" id="A0A853C2E0"/>
<proteinExistence type="predicted"/>
<accession>A0A853C2E0</accession>
<dbReference type="GO" id="GO:0004222">
    <property type="term" value="F:metalloendopeptidase activity"/>
    <property type="evidence" value="ECO:0007669"/>
    <property type="project" value="TreeGrafter"/>
</dbReference>
<dbReference type="InterPro" id="IPR011055">
    <property type="entry name" value="Dup_hybrid_motif"/>
</dbReference>
<organism evidence="3 4">
    <name type="scientific">Nocardioides thalensis</name>
    <dbReference type="NCBI Taxonomy" id="1914755"/>
    <lineage>
        <taxon>Bacteria</taxon>
        <taxon>Bacillati</taxon>
        <taxon>Actinomycetota</taxon>
        <taxon>Actinomycetes</taxon>
        <taxon>Propionibacteriales</taxon>
        <taxon>Nocardioidaceae</taxon>
        <taxon>Nocardioides</taxon>
    </lineage>
</organism>
<keyword evidence="1" id="KW-0732">Signal</keyword>
<gene>
    <name evidence="3" type="ORF">HNR19_002049</name>
</gene>
<dbReference type="SUPFAM" id="SSF51261">
    <property type="entry name" value="Duplicated hybrid motif"/>
    <property type="match status" value="1"/>
</dbReference>
<protein>
    <submittedName>
        <fullName evidence="3">Murein DD-endopeptidase MepM/ murein hydrolase activator NlpD</fullName>
    </submittedName>
</protein>
<evidence type="ECO:0000313" key="4">
    <source>
        <dbReference type="Proteomes" id="UP000530424"/>
    </source>
</evidence>
<dbReference type="PANTHER" id="PTHR21666:SF270">
    <property type="entry name" value="MUREIN HYDROLASE ACTIVATOR ENVC"/>
    <property type="match status" value="1"/>
</dbReference>
<dbReference type="Pfam" id="PF01551">
    <property type="entry name" value="Peptidase_M23"/>
    <property type="match status" value="1"/>
</dbReference>
<keyword evidence="3" id="KW-0378">Hydrolase</keyword>
<evidence type="ECO:0000313" key="3">
    <source>
        <dbReference type="EMBL" id="NYJ01351.1"/>
    </source>
</evidence>
<dbReference type="PANTHER" id="PTHR21666">
    <property type="entry name" value="PEPTIDASE-RELATED"/>
    <property type="match status" value="1"/>
</dbReference>
<dbReference type="InterPro" id="IPR050570">
    <property type="entry name" value="Cell_wall_metabolism_enzyme"/>
</dbReference>
<sequence length="201" mass="21005">MNEMPHLPRLLAGPTLAGLALTGATLTPTLTASANDVPDPETDRITLVSANTGPLTGRIRIQRGQVIHPVQLVRPVEGYELTGRFGASSGLWSSSHTGLDFAVPQGTAIRAITDAVVVSTDYDGSYGLKTVLRTEDGTELWLCHQDSVTVAPGEHVTAGQEVGYVGMTGNTTGPHLHLEVRPGGGDPVDPEAALADWGIPV</sequence>
<dbReference type="EMBL" id="JACCFP010000001">
    <property type="protein sequence ID" value="NYJ01351.1"/>
    <property type="molecule type" value="Genomic_DNA"/>
</dbReference>
<dbReference type="CDD" id="cd12797">
    <property type="entry name" value="M23_peptidase"/>
    <property type="match status" value="1"/>
</dbReference>
<evidence type="ECO:0000256" key="1">
    <source>
        <dbReference type="SAM" id="SignalP"/>
    </source>
</evidence>
<name>A0A853C2E0_9ACTN</name>
<dbReference type="Gene3D" id="2.70.70.10">
    <property type="entry name" value="Glucose Permease (Domain IIA)"/>
    <property type="match status" value="1"/>
</dbReference>
<reference evidence="3 4" key="1">
    <citation type="submission" date="2020-07" db="EMBL/GenBank/DDBJ databases">
        <title>Sequencing the genomes of 1000 actinobacteria strains.</title>
        <authorList>
            <person name="Klenk H.-P."/>
        </authorList>
    </citation>
    <scope>NUCLEOTIDE SEQUENCE [LARGE SCALE GENOMIC DNA]</scope>
    <source>
        <strain evidence="3 4">DSM 103833</strain>
    </source>
</reference>
<feature type="signal peptide" evidence="1">
    <location>
        <begin position="1"/>
        <end position="34"/>
    </location>
</feature>